<dbReference type="EMBL" id="JAVHNS010000016">
    <property type="protein sequence ID" value="KAK6333921.1"/>
    <property type="molecule type" value="Genomic_DNA"/>
</dbReference>
<feature type="compositionally biased region" description="Polar residues" evidence="2">
    <location>
        <begin position="526"/>
        <end position="540"/>
    </location>
</feature>
<feature type="region of interest" description="Disordered" evidence="2">
    <location>
        <begin position="199"/>
        <end position="220"/>
    </location>
</feature>
<keyword evidence="5" id="KW-1185">Reference proteome</keyword>
<feature type="compositionally biased region" description="Polar residues" evidence="2">
    <location>
        <begin position="163"/>
        <end position="183"/>
    </location>
</feature>
<comment type="caution">
    <text evidence="4">The sequence shown here is derived from an EMBL/GenBank/DDBJ whole genome shotgun (WGS) entry which is preliminary data.</text>
</comment>
<sequence>MGQGASSTRCPAPGALQPQPSSSSSSRNMASSGVRDIDPSYSSPPISGTFPNSRRRSYEPDPDSVDSRRSSRIRRRLSRLVPSSISADHVSPRDSTPPPPPPSNTLNGDPPSENSTGPAPRVRLPRLRAGILHRRRSINITTADNTRRDRPLSMIGSQIGSVPFSSLRQTGSLDLPQSHSMRSQEPLHSDLDVVHEPTASNYRVPATHMGGLSSPEDRSMGRDVFDELYEARRNFPGTRHFRPRRANPEAENPDATTSETSPLPESASSSYFPNTSHTRQNNIHRHPRDSRGSSSSNSSRLGRSGEDQAAVLSRLLSVAAAATAASLVGSNNNAFSDARDVSSDSVDGSFESFLRALQNGRLASALRNGGGSTDSLGTDTSDDIISTGSIGPLNFFRMFRFGPTADTPASPTTPTEQTTRMIPVIIVGIRSVNPREANTREGRPSPPFLDALSSPSFGDDLASFPGRGGSNSRVPGSTNGNENPAVGLTSPPAMPPNISSDLPESFSRRDSQSLRRQDLLNDSPFDLSTTASEGSEWTTNSASSGESQRSSPSQLSNHNSRSASPDSTRHQSEGTRSWIIYVLGGSYPENHPILTTPSLFTDTPTYEDMMLLSSLIAPVKPPVASREDVDSAGGLFAVRLTGTITDNGSENAAIIQLNPGERCLVCLSDFENDEICRQLAKCHHVFHKDCIDEWLTTGRNSCPLCRSKGVEEGTSTSEAPGEESAASAA</sequence>
<proteinExistence type="predicted"/>
<feature type="region of interest" description="Disordered" evidence="2">
    <location>
        <begin position="163"/>
        <end position="186"/>
    </location>
</feature>
<dbReference type="GO" id="GO:0008270">
    <property type="term" value="F:zinc ion binding"/>
    <property type="evidence" value="ECO:0007669"/>
    <property type="project" value="UniProtKB-KW"/>
</dbReference>
<evidence type="ECO:0000256" key="2">
    <source>
        <dbReference type="SAM" id="MobiDB-lite"/>
    </source>
</evidence>
<evidence type="ECO:0000259" key="3">
    <source>
        <dbReference type="PROSITE" id="PS50089"/>
    </source>
</evidence>
<dbReference type="SUPFAM" id="SSF57850">
    <property type="entry name" value="RING/U-box"/>
    <property type="match status" value="1"/>
</dbReference>
<dbReference type="InterPro" id="IPR001841">
    <property type="entry name" value="Znf_RING"/>
</dbReference>
<evidence type="ECO:0000313" key="5">
    <source>
        <dbReference type="Proteomes" id="UP001373714"/>
    </source>
</evidence>
<gene>
    <name evidence="4" type="ORF">TWF730_004100</name>
</gene>
<evidence type="ECO:0000313" key="4">
    <source>
        <dbReference type="EMBL" id="KAK6333921.1"/>
    </source>
</evidence>
<dbReference type="PROSITE" id="PS50089">
    <property type="entry name" value="ZF_RING_2"/>
    <property type="match status" value="1"/>
</dbReference>
<dbReference type="PANTHER" id="PTHR45676">
    <property type="entry name" value="RING-H2 FINGER PROTEIN ATL51-RELATED"/>
    <property type="match status" value="1"/>
</dbReference>
<keyword evidence="1" id="KW-0863">Zinc-finger</keyword>
<name>A0AAV9U4K1_9PEZI</name>
<feature type="region of interest" description="Disordered" evidence="2">
    <location>
        <begin position="1"/>
        <end position="130"/>
    </location>
</feature>
<organism evidence="4 5">
    <name type="scientific">Orbilia blumenaviensis</name>
    <dbReference type="NCBI Taxonomy" id="1796055"/>
    <lineage>
        <taxon>Eukaryota</taxon>
        <taxon>Fungi</taxon>
        <taxon>Dikarya</taxon>
        <taxon>Ascomycota</taxon>
        <taxon>Pezizomycotina</taxon>
        <taxon>Orbiliomycetes</taxon>
        <taxon>Orbiliales</taxon>
        <taxon>Orbiliaceae</taxon>
        <taxon>Orbilia</taxon>
    </lineage>
</organism>
<reference evidence="4 5" key="1">
    <citation type="submission" date="2019-10" db="EMBL/GenBank/DDBJ databases">
        <authorList>
            <person name="Palmer J.M."/>
        </authorList>
    </citation>
    <scope>NUCLEOTIDE SEQUENCE [LARGE SCALE GENOMIC DNA]</scope>
    <source>
        <strain evidence="4 5">TWF730</strain>
    </source>
</reference>
<evidence type="ECO:0000256" key="1">
    <source>
        <dbReference type="PROSITE-ProRule" id="PRU00175"/>
    </source>
</evidence>
<feature type="compositionally biased region" description="Low complexity" evidence="2">
    <location>
        <begin position="292"/>
        <end position="302"/>
    </location>
</feature>
<keyword evidence="1" id="KW-0862">Zinc</keyword>
<feature type="compositionally biased region" description="Low complexity" evidence="2">
    <location>
        <begin position="21"/>
        <end position="32"/>
    </location>
</feature>
<dbReference type="PANTHER" id="PTHR45676:SF41">
    <property type="entry name" value="RING-H2 FINGER PROTEIN ATL66"/>
    <property type="match status" value="1"/>
</dbReference>
<dbReference type="CDD" id="cd16461">
    <property type="entry name" value="RING-H2_EL5-like"/>
    <property type="match status" value="1"/>
</dbReference>
<feature type="compositionally biased region" description="Low complexity" evidence="2">
    <location>
        <begin position="541"/>
        <end position="556"/>
    </location>
</feature>
<feature type="domain" description="RING-type" evidence="3">
    <location>
        <begin position="663"/>
        <end position="706"/>
    </location>
</feature>
<dbReference type="Pfam" id="PF13639">
    <property type="entry name" value="zf-RING_2"/>
    <property type="match status" value="1"/>
</dbReference>
<dbReference type="AlphaFoldDB" id="A0AAV9U4K1"/>
<feature type="compositionally biased region" description="Low complexity" evidence="2">
    <location>
        <begin position="712"/>
        <end position="729"/>
    </location>
</feature>
<dbReference type="InterPro" id="IPR013083">
    <property type="entry name" value="Znf_RING/FYVE/PHD"/>
</dbReference>
<keyword evidence="1" id="KW-0479">Metal-binding</keyword>
<feature type="compositionally biased region" description="Basic and acidic residues" evidence="2">
    <location>
        <begin position="506"/>
        <end position="519"/>
    </location>
</feature>
<dbReference type="SMART" id="SM00184">
    <property type="entry name" value="RING"/>
    <property type="match status" value="1"/>
</dbReference>
<accession>A0AAV9U4K1</accession>
<dbReference type="Proteomes" id="UP001373714">
    <property type="component" value="Unassembled WGS sequence"/>
</dbReference>
<feature type="compositionally biased region" description="Polar residues" evidence="2">
    <location>
        <begin position="557"/>
        <end position="566"/>
    </location>
</feature>
<feature type="compositionally biased region" description="Polar residues" evidence="2">
    <location>
        <begin position="254"/>
        <end position="281"/>
    </location>
</feature>
<feature type="region of interest" description="Disordered" evidence="2">
    <location>
        <begin position="433"/>
        <end position="572"/>
    </location>
</feature>
<feature type="region of interest" description="Disordered" evidence="2">
    <location>
        <begin position="709"/>
        <end position="729"/>
    </location>
</feature>
<dbReference type="Gene3D" id="3.30.40.10">
    <property type="entry name" value="Zinc/RING finger domain, C3HC4 (zinc finger)"/>
    <property type="match status" value="1"/>
</dbReference>
<feature type="compositionally biased region" description="Polar residues" evidence="2">
    <location>
        <begin position="470"/>
        <end position="482"/>
    </location>
</feature>
<protein>
    <recommendedName>
        <fullName evidence="3">RING-type domain-containing protein</fullName>
    </recommendedName>
</protein>
<feature type="region of interest" description="Disordered" evidence="2">
    <location>
        <begin position="236"/>
        <end position="306"/>
    </location>
</feature>